<dbReference type="Proteomes" id="UP000017836">
    <property type="component" value="Unassembled WGS sequence"/>
</dbReference>
<name>W1PWC8_AMBTC</name>
<evidence type="ECO:0000256" key="1">
    <source>
        <dbReference type="SAM" id="MobiDB-lite"/>
    </source>
</evidence>
<dbReference type="HOGENOM" id="CLU_1241599_0_0_1"/>
<proteinExistence type="predicted"/>
<protein>
    <submittedName>
        <fullName evidence="2">Uncharacterized protein</fullName>
    </submittedName>
</protein>
<reference evidence="3" key="1">
    <citation type="journal article" date="2013" name="Science">
        <title>The Amborella genome and the evolution of flowering plants.</title>
        <authorList>
            <consortium name="Amborella Genome Project"/>
        </authorList>
    </citation>
    <scope>NUCLEOTIDE SEQUENCE [LARGE SCALE GENOMIC DNA]</scope>
</reference>
<keyword evidence="3" id="KW-1185">Reference proteome</keyword>
<evidence type="ECO:0000313" key="2">
    <source>
        <dbReference type="EMBL" id="ERN12066.1"/>
    </source>
</evidence>
<feature type="region of interest" description="Disordered" evidence="1">
    <location>
        <begin position="26"/>
        <end position="48"/>
    </location>
</feature>
<dbReference type="EMBL" id="KI392639">
    <property type="protein sequence ID" value="ERN12066.1"/>
    <property type="molecule type" value="Genomic_DNA"/>
</dbReference>
<dbReference type="Gramene" id="ERN12066">
    <property type="protein sequence ID" value="ERN12066"/>
    <property type="gene ID" value="AMTR_s00035p00171730"/>
</dbReference>
<organism evidence="2 3">
    <name type="scientific">Amborella trichopoda</name>
    <dbReference type="NCBI Taxonomy" id="13333"/>
    <lineage>
        <taxon>Eukaryota</taxon>
        <taxon>Viridiplantae</taxon>
        <taxon>Streptophyta</taxon>
        <taxon>Embryophyta</taxon>
        <taxon>Tracheophyta</taxon>
        <taxon>Spermatophyta</taxon>
        <taxon>Magnoliopsida</taxon>
        <taxon>Amborellales</taxon>
        <taxon>Amborellaceae</taxon>
        <taxon>Amborella</taxon>
    </lineage>
</organism>
<dbReference type="AlphaFoldDB" id="W1PWC8"/>
<gene>
    <name evidence="2" type="ORF">AMTR_s00035p00171730</name>
</gene>
<sequence length="223" mass="24352">MSRVSSYAHCCTRPCRHIKHRVPRARRRHSPCSSVGPRGKLTTGPPEACEPEDCATDKSRGRTLEAPISFCAACGADGIDVTGRAGDATWVRVAKDVPTSTRDAELLEPRSRSRGITLDHPSKLSTDRDVAIETKDDAVGGESEALHSPDRAHLACEGTEDTVVEGESPFLECLSLSRTRRKGRRLSALLSLSPLLQIFPPFMRNTLGLSRSRNPWSPTDPSR</sequence>
<accession>W1PWC8</accession>
<evidence type="ECO:0000313" key="3">
    <source>
        <dbReference type="Proteomes" id="UP000017836"/>
    </source>
</evidence>